<comment type="caution">
    <text evidence="1">The sequence shown here is derived from an EMBL/GenBank/DDBJ whole genome shotgun (WGS) entry which is preliminary data.</text>
</comment>
<evidence type="ECO:0000313" key="2">
    <source>
        <dbReference type="Proteomes" id="UP001207918"/>
    </source>
</evidence>
<dbReference type="Pfam" id="PF14255">
    <property type="entry name" value="Zn_ribbon_21"/>
    <property type="match status" value="1"/>
</dbReference>
<organism evidence="1 2">
    <name type="scientific">Fodinibius salsisoli</name>
    <dbReference type="NCBI Taxonomy" id="2820877"/>
    <lineage>
        <taxon>Bacteria</taxon>
        <taxon>Pseudomonadati</taxon>
        <taxon>Balneolota</taxon>
        <taxon>Balneolia</taxon>
        <taxon>Balneolales</taxon>
        <taxon>Balneolaceae</taxon>
        <taxon>Fodinibius</taxon>
    </lineage>
</organism>
<keyword evidence="2" id="KW-1185">Reference proteome</keyword>
<dbReference type="Proteomes" id="UP001207918">
    <property type="component" value="Unassembled WGS sequence"/>
</dbReference>
<name>A0ABT3PM93_9BACT</name>
<evidence type="ECO:0000313" key="1">
    <source>
        <dbReference type="EMBL" id="MCW9707051.1"/>
    </source>
</evidence>
<proteinExistence type="predicted"/>
<reference evidence="1 2" key="1">
    <citation type="submission" date="2021-03" db="EMBL/GenBank/DDBJ databases">
        <title>Aliifodinibius sp. nov., a new bacterium isolated from saline soil.</title>
        <authorList>
            <person name="Galisteo C."/>
            <person name="De La Haba R."/>
            <person name="Sanchez-Porro C."/>
            <person name="Ventosa A."/>
        </authorList>
    </citation>
    <scope>NUCLEOTIDE SEQUENCE [LARGE SCALE GENOMIC DNA]</scope>
    <source>
        <strain evidence="1 2">1BSP15-2V2</strain>
    </source>
</reference>
<dbReference type="EMBL" id="JAGGJA010000005">
    <property type="protein sequence ID" value="MCW9707051.1"/>
    <property type="molecule type" value="Genomic_DNA"/>
</dbReference>
<accession>A0ABT3PM93</accession>
<gene>
    <name evidence="1" type="ORF">J6I44_09295</name>
</gene>
<dbReference type="InterPro" id="IPR025990">
    <property type="entry name" value="zinc_ribbon_bacterial"/>
</dbReference>
<protein>
    <submittedName>
        <fullName evidence="1">CPXCG motif-containing cysteine-rich protein</fullName>
    </submittedName>
</protein>
<sequence>MTAMKSKNTNHTPAFRCVYCGEFNHTFVDPSQGKIQKYIEDCQICCRPNDLSISYDKWNKEFIIQASPTQ</sequence>